<evidence type="ECO:0000256" key="1">
    <source>
        <dbReference type="SAM" id="MobiDB-lite"/>
    </source>
</evidence>
<gene>
    <name evidence="2" type="ORF">VZT92_001135</name>
</gene>
<dbReference type="EMBL" id="JBCEZU010000002">
    <property type="protein sequence ID" value="KAK9541058.1"/>
    <property type="molecule type" value="Genomic_DNA"/>
</dbReference>
<feature type="region of interest" description="Disordered" evidence="1">
    <location>
        <begin position="31"/>
        <end position="70"/>
    </location>
</feature>
<evidence type="ECO:0000313" key="3">
    <source>
        <dbReference type="Proteomes" id="UP001488805"/>
    </source>
</evidence>
<comment type="caution">
    <text evidence="2">The sequence shown here is derived from an EMBL/GenBank/DDBJ whole genome shotgun (WGS) entry which is preliminary data.</text>
</comment>
<organism evidence="2 3">
    <name type="scientific">Zoarces viviparus</name>
    <name type="common">Viviparous eelpout</name>
    <name type="synonym">Blennius viviparus</name>
    <dbReference type="NCBI Taxonomy" id="48416"/>
    <lineage>
        <taxon>Eukaryota</taxon>
        <taxon>Metazoa</taxon>
        <taxon>Chordata</taxon>
        <taxon>Craniata</taxon>
        <taxon>Vertebrata</taxon>
        <taxon>Euteleostomi</taxon>
        <taxon>Actinopterygii</taxon>
        <taxon>Neopterygii</taxon>
        <taxon>Teleostei</taxon>
        <taxon>Neoteleostei</taxon>
        <taxon>Acanthomorphata</taxon>
        <taxon>Eupercaria</taxon>
        <taxon>Perciformes</taxon>
        <taxon>Cottioidei</taxon>
        <taxon>Zoarcales</taxon>
        <taxon>Zoarcidae</taxon>
        <taxon>Zoarcinae</taxon>
        <taxon>Zoarces</taxon>
    </lineage>
</organism>
<evidence type="ECO:0000313" key="2">
    <source>
        <dbReference type="EMBL" id="KAK9541058.1"/>
    </source>
</evidence>
<dbReference type="AlphaFoldDB" id="A0AAW1G308"/>
<proteinExistence type="predicted"/>
<protein>
    <submittedName>
        <fullName evidence="2">Uncharacterized protein</fullName>
    </submittedName>
</protein>
<keyword evidence="3" id="KW-1185">Reference proteome</keyword>
<feature type="compositionally biased region" description="Polar residues" evidence="1">
    <location>
        <begin position="31"/>
        <end position="49"/>
    </location>
</feature>
<reference evidence="2 3" key="1">
    <citation type="journal article" date="2024" name="Genome Biol. Evol.">
        <title>Chromosome-level genome assembly of the viviparous eelpout Zoarces viviparus.</title>
        <authorList>
            <person name="Fuhrmann N."/>
            <person name="Brasseur M.V."/>
            <person name="Bakowski C.E."/>
            <person name="Podsiadlowski L."/>
            <person name="Prost S."/>
            <person name="Krehenwinkel H."/>
            <person name="Mayer C."/>
        </authorList>
    </citation>
    <scope>NUCLEOTIDE SEQUENCE [LARGE SCALE GENOMIC DNA]</scope>
    <source>
        <strain evidence="2">NO-MEL_2022_Ind0_liver</strain>
    </source>
</reference>
<sequence>MAAVASLVTQGPLECTSQRSCKFMCSSVPGLSSAQQQSTDPDNKTTQCHHMTEGSVTDREKSLLEAINSK</sequence>
<name>A0AAW1G308_ZOAVI</name>
<feature type="compositionally biased region" description="Basic and acidic residues" evidence="1">
    <location>
        <begin position="50"/>
        <end position="63"/>
    </location>
</feature>
<dbReference type="Proteomes" id="UP001488805">
    <property type="component" value="Unassembled WGS sequence"/>
</dbReference>
<accession>A0AAW1G308</accession>